<dbReference type="SUPFAM" id="SSF48295">
    <property type="entry name" value="TrpR-like"/>
    <property type="match status" value="1"/>
</dbReference>
<dbReference type="PANTHER" id="PTHR38025">
    <property type="entry name" value="TRP OPERON REPRESSOR"/>
    <property type="match status" value="1"/>
</dbReference>
<evidence type="ECO:0000313" key="8">
    <source>
        <dbReference type="EMBL" id="MBB6479174.1"/>
    </source>
</evidence>
<dbReference type="AlphaFoldDB" id="A0A841R2C6"/>
<keyword evidence="3" id="KW-0963">Cytoplasm</keyword>
<gene>
    <name evidence="8" type="ORF">HNR50_000807</name>
</gene>
<dbReference type="GO" id="GO:0003700">
    <property type="term" value="F:DNA-binding transcription factor activity"/>
    <property type="evidence" value="ECO:0007669"/>
    <property type="project" value="InterPro"/>
</dbReference>
<dbReference type="Gene3D" id="1.10.1270.10">
    <property type="entry name" value="TrpR-like"/>
    <property type="match status" value="1"/>
</dbReference>
<evidence type="ECO:0000256" key="2">
    <source>
        <dbReference type="ARBA" id="ARBA00007027"/>
    </source>
</evidence>
<keyword evidence="9" id="KW-1185">Reference proteome</keyword>
<dbReference type="InterPro" id="IPR000831">
    <property type="entry name" value="Trp_repress"/>
</dbReference>
<name>A0A841R2C6_9SPIO</name>
<reference evidence="8 9" key="1">
    <citation type="submission" date="2020-08" db="EMBL/GenBank/DDBJ databases">
        <title>Genomic Encyclopedia of Type Strains, Phase IV (KMG-IV): sequencing the most valuable type-strain genomes for metagenomic binning, comparative biology and taxonomic classification.</title>
        <authorList>
            <person name="Goeker M."/>
        </authorList>
    </citation>
    <scope>NUCLEOTIDE SEQUENCE [LARGE SCALE GENOMIC DNA]</scope>
    <source>
        <strain evidence="8 9">DSM 2461</strain>
    </source>
</reference>
<sequence>MEKKDEDQAFHELVLALSRCDDSELIEDFLRSLLTDNEVYEVASRWALVKLIDQGVTQRQISRDLGLSLCKITRGSRELKKEDSSFRKMLNLLDQV</sequence>
<organism evidence="8 9">
    <name type="scientific">Spirochaeta isovalerica</name>
    <dbReference type="NCBI Taxonomy" id="150"/>
    <lineage>
        <taxon>Bacteria</taxon>
        <taxon>Pseudomonadati</taxon>
        <taxon>Spirochaetota</taxon>
        <taxon>Spirochaetia</taxon>
        <taxon>Spirochaetales</taxon>
        <taxon>Spirochaetaceae</taxon>
        <taxon>Spirochaeta</taxon>
    </lineage>
</organism>
<accession>A0A841R2C6</accession>
<dbReference type="PANTHER" id="PTHR38025:SF1">
    <property type="entry name" value="TRP OPERON REPRESSOR"/>
    <property type="match status" value="1"/>
</dbReference>
<dbReference type="EMBL" id="JACHGJ010000001">
    <property type="protein sequence ID" value="MBB6479174.1"/>
    <property type="molecule type" value="Genomic_DNA"/>
</dbReference>
<dbReference type="InterPro" id="IPR013335">
    <property type="entry name" value="Trp_repress_bac"/>
</dbReference>
<evidence type="ECO:0000313" key="9">
    <source>
        <dbReference type="Proteomes" id="UP000587760"/>
    </source>
</evidence>
<keyword evidence="7" id="KW-0804">Transcription</keyword>
<keyword evidence="5" id="KW-0805">Transcription regulation</keyword>
<comment type="caution">
    <text evidence="8">The sequence shown here is derived from an EMBL/GenBank/DDBJ whole genome shotgun (WGS) entry which is preliminary data.</text>
</comment>
<dbReference type="GO" id="GO:0005737">
    <property type="term" value="C:cytoplasm"/>
    <property type="evidence" value="ECO:0007669"/>
    <property type="project" value="UniProtKB-SubCell"/>
</dbReference>
<keyword evidence="4" id="KW-0678">Repressor</keyword>
<evidence type="ECO:0000256" key="6">
    <source>
        <dbReference type="ARBA" id="ARBA00023125"/>
    </source>
</evidence>
<dbReference type="InterPro" id="IPR010921">
    <property type="entry name" value="Trp_repressor/repl_initiator"/>
</dbReference>
<evidence type="ECO:0000256" key="3">
    <source>
        <dbReference type="ARBA" id="ARBA00022490"/>
    </source>
</evidence>
<comment type="similarity">
    <text evidence="2">Belongs to the TrpR family.</text>
</comment>
<dbReference type="Proteomes" id="UP000587760">
    <property type="component" value="Unassembled WGS sequence"/>
</dbReference>
<dbReference type="Pfam" id="PF01371">
    <property type="entry name" value="Trp_repressor"/>
    <property type="match status" value="1"/>
</dbReference>
<evidence type="ECO:0000256" key="4">
    <source>
        <dbReference type="ARBA" id="ARBA00022491"/>
    </source>
</evidence>
<dbReference type="InterPro" id="IPR038116">
    <property type="entry name" value="TrpR-like_sf"/>
</dbReference>
<comment type="subcellular location">
    <subcellularLocation>
        <location evidence="1">Cytoplasm</location>
    </subcellularLocation>
</comment>
<proteinExistence type="inferred from homology"/>
<evidence type="ECO:0000256" key="5">
    <source>
        <dbReference type="ARBA" id="ARBA00023015"/>
    </source>
</evidence>
<evidence type="ECO:0000256" key="7">
    <source>
        <dbReference type="ARBA" id="ARBA00023163"/>
    </source>
</evidence>
<evidence type="ECO:0000256" key="1">
    <source>
        <dbReference type="ARBA" id="ARBA00004496"/>
    </source>
</evidence>
<dbReference type="RefSeq" id="WP_184744099.1">
    <property type="nucleotide sequence ID" value="NZ_JACHGJ010000001.1"/>
</dbReference>
<protein>
    <submittedName>
        <fullName evidence="8">TrpR family trp operon transcriptional repressor</fullName>
    </submittedName>
</protein>
<dbReference type="GO" id="GO:0043565">
    <property type="term" value="F:sequence-specific DNA binding"/>
    <property type="evidence" value="ECO:0007669"/>
    <property type="project" value="InterPro"/>
</dbReference>
<keyword evidence="6" id="KW-0238">DNA-binding</keyword>